<gene>
    <name evidence="1" type="ORF">EJK80_03645</name>
</gene>
<reference evidence="1 2" key="1">
    <citation type="submission" date="2019-06" db="EMBL/GenBank/DDBJ databases">
        <title>Draft genome of C. phoceense Strain 272.</title>
        <authorList>
            <person name="Pacheco L.G.C."/>
            <person name="Barberis C.M."/>
            <person name="Almuzara M.N."/>
            <person name="Traglia G.M."/>
            <person name="Santos C.S."/>
            <person name="Rocha D.J.P.G."/>
            <person name="Aguiar E.R.G.R."/>
            <person name="Vay C.A."/>
        </authorList>
    </citation>
    <scope>NUCLEOTIDE SEQUENCE [LARGE SCALE GENOMIC DNA]</scope>
    <source>
        <strain evidence="1 2">272</strain>
    </source>
</reference>
<protein>
    <submittedName>
        <fullName evidence="1">DUF3107 domain-containing protein</fullName>
    </submittedName>
</protein>
<dbReference type="STRING" id="1686286.GCA_900092335_00935"/>
<accession>A0A540R926</accession>
<dbReference type="InterPro" id="IPR021456">
    <property type="entry name" value="DUF3107"/>
</dbReference>
<sequence>MDIRIGFADTARELVIRSEGTQEELSQQINGALADNSVLELADDKGRKYIIRTDRVVYAEIGVTKPTTVGFAGA</sequence>
<organism evidence="1 2">
    <name type="scientific">Corynebacterium phoceense</name>
    <dbReference type="NCBI Taxonomy" id="1686286"/>
    <lineage>
        <taxon>Bacteria</taxon>
        <taxon>Bacillati</taxon>
        <taxon>Actinomycetota</taxon>
        <taxon>Actinomycetes</taxon>
        <taxon>Mycobacteriales</taxon>
        <taxon>Corynebacteriaceae</taxon>
        <taxon>Corynebacterium</taxon>
    </lineage>
</organism>
<dbReference type="RefSeq" id="WP_066485487.1">
    <property type="nucleotide sequence ID" value="NZ_JADPQA010000009.1"/>
</dbReference>
<evidence type="ECO:0000313" key="1">
    <source>
        <dbReference type="EMBL" id="TQE44232.1"/>
    </source>
</evidence>
<dbReference type="AlphaFoldDB" id="A0A540R926"/>
<keyword evidence="2" id="KW-1185">Reference proteome</keyword>
<evidence type="ECO:0000313" key="2">
    <source>
        <dbReference type="Proteomes" id="UP000318080"/>
    </source>
</evidence>
<name>A0A540R926_9CORY</name>
<dbReference type="Pfam" id="PF11305">
    <property type="entry name" value="DUF3107"/>
    <property type="match status" value="1"/>
</dbReference>
<dbReference type="GeneID" id="79852238"/>
<dbReference type="EMBL" id="VHIR01000003">
    <property type="protein sequence ID" value="TQE44232.1"/>
    <property type="molecule type" value="Genomic_DNA"/>
</dbReference>
<proteinExistence type="predicted"/>
<comment type="caution">
    <text evidence="1">The sequence shown here is derived from an EMBL/GenBank/DDBJ whole genome shotgun (WGS) entry which is preliminary data.</text>
</comment>
<dbReference type="Proteomes" id="UP000318080">
    <property type="component" value="Unassembled WGS sequence"/>
</dbReference>